<dbReference type="GeneID" id="109391559"/>
<dbReference type="AlphaFoldDB" id="A0A8B7SRM3"/>
<accession>A0A8B7SRM3</accession>
<evidence type="ECO:0000256" key="7">
    <source>
        <dbReference type="ARBA" id="ARBA00034734"/>
    </source>
</evidence>
<dbReference type="Gene3D" id="3.90.190.10">
    <property type="entry name" value="Protein tyrosine phosphatase superfamily"/>
    <property type="match status" value="1"/>
</dbReference>
<evidence type="ECO:0000256" key="8">
    <source>
        <dbReference type="ARBA" id="ARBA00051722"/>
    </source>
</evidence>
<dbReference type="InterPro" id="IPR016130">
    <property type="entry name" value="Tyr_Pase_AS"/>
</dbReference>
<dbReference type="GO" id="GO:0050868">
    <property type="term" value="P:negative regulation of T cell activation"/>
    <property type="evidence" value="ECO:0007669"/>
    <property type="project" value="TreeGrafter"/>
</dbReference>
<dbReference type="InterPro" id="IPR000242">
    <property type="entry name" value="PTP_cat"/>
</dbReference>
<keyword evidence="12" id="KW-1185">Reference proteome</keyword>
<keyword evidence="3" id="KW-0963">Cytoplasm</keyword>
<evidence type="ECO:0000313" key="13">
    <source>
        <dbReference type="RefSeq" id="XP_019514720.1"/>
    </source>
</evidence>
<dbReference type="GO" id="GO:0005634">
    <property type="term" value="C:nucleus"/>
    <property type="evidence" value="ECO:0007669"/>
    <property type="project" value="TreeGrafter"/>
</dbReference>
<reference evidence="13" key="1">
    <citation type="submission" date="2025-08" db="UniProtKB">
        <authorList>
            <consortium name="RefSeq"/>
        </authorList>
    </citation>
    <scope>IDENTIFICATION</scope>
    <source>
        <tissue evidence="13">Muscle</tissue>
    </source>
</reference>
<dbReference type="PROSITE" id="PS00383">
    <property type="entry name" value="TYR_PHOSPHATASE_1"/>
    <property type="match status" value="1"/>
</dbReference>
<organism evidence="12 13">
    <name type="scientific">Hipposideros armiger</name>
    <name type="common">Great Himalayan leaf-nosed bat</name>
    <dbReference type="NCBI Taxonomy" id="186990"/>
    <lineage>
        <taxon>Eukaryota</taxon>
        <taxon>Metazoa</taxon>
        <taxon>Chordata</taxon>
        <taxon>Craniata</taxon>
        <taxon>Vertebrata</taxon>
        <taxon>Euteleostomi</taxon>
        <taxon>Mammalia</taxon>
        <taxon>Eutheria</taxon>
        <taxon>Laurasiatheria</taxon>
        <taxon>Chiroptera</taxon>
        <taxon>Yinpterochiroptera</taxon>
        <taxon>Rhinolophoidea</taxon>
        <taxon>Hipposideridae</taxon>
        <taxon>Hipposideros</taxon>
    </lineage>
</organism>
<feature type="region of interest" description="Disordered" evidence="9">
    <location>
        <begin position="793"/>
        <end position="812"/>
    </location>
</feature>
<dbReference type="RefSeq" id="XP_019514720.1">
    <property type="nucleotide sequence ID" value="XM_019659175.1"/>
</dbReference>
<evidence type="ECO:0000313" key="12">
    <source>
        <dbReference type="Proteomes" id="UP000694851"/>
    </source>
</evidence>
<feature type="compositionally biased region" description="Pro residues" evidence="9">
    <location>
        <begin position="803"/>
        <end position="812"/>
    </location>
</feature>
<dbReference type="InterPro" id="IPR029021">
    <property type="entry name" value="Prot-tyrosine_phosphatase-like"/>
</dbReference>
<comment type="subcellular location">
    <subcellularLocation>
        <location evidence="1">Cytoplasm</location>
    </subcellularLocation>
</comment>
<keyword evidence="4" id="KW-0597">Phosphoprotein</keyword>
<dbReference type="InterPro" id="IPR047170">
    <property type="entry name" value="PTN12/18/22"/>
</dbReference>
<dbReference type="GO" id="GO:0004726">
    <property type="term" value="F:non-membrane spanning protein tyrosine phosphatase activity"/>
    <property type="evidence" value="ECO:0007669"/>
    <property type="project" value="InterPro"/>
</dbReference>
<dbReference type="GO" id="GO:0050852">
    <property type="term" value="P:T cell receptor signaling pathway"/>
    <property type="evidence" value="ECO:0007669"/>
    <property type="project" value="TreeGrafter"/>
</dbReference>
<comment type="similarity">
    <text evidence="7">Belongs to the protein-tyrosine phosphatase family. Non-receptor class 4 subfamily.</text>
</comment>
<evidence type="ECO:0000256" key="3">
    <source>
        <dbReference type="ARBA" id="ARBA00022490"/>
    </source>
</evidence>
<dbReference type="PRINTS" id="PR00700">
    <property type="entry name" value="PRTYPHPHTASE"/>
</dbReference>
<protein>
    <recommendedName>
        <fullName evidence="2">protein-tyrosine-phosphatase</fullName>
        <ecNumber evidence="2">3.1.3.48</ecNumber>
    </recommendedName>
</protein>
<dbReference type="InterPro" id="IPR003595">
    <property type="entry name" value="Tyr_Pase_cat"/>
</dbReference>
<feature type="domain" description="Tyrosine specific protein phosphatases" evidence="11">
    <location>
        <begin position="203"/>
        <end position="280"/>
    </location>
</feature>
<evidence type="ECO:0000259" key="11">
    <source>
        <dbReference type="PROSITE" id="PS50056"/>
    </source>
</evidence>
<sequence length="812" mass="91618">MDQREILQKFLDVAQNKKIHKEEFVSEFLKLKRQSTKYKADKTYPTTVAENPKNIKKNRYKDILPYDHSRVELSLITSDEDSSYINANFIKGVYGPKAYIATQGPLPTTVLDFWRMIWEYSVLIIVMACMEFEMGKKKCEHYWAEPGEMQLQLGPFSISCEAENRKSDYIIRTLKVKFNSETRTLYQFHYKNWPDHDVPSSIDPILELIWDVRCYQEDDSVPICIHCSAGCGRTGVICAIDYTWMLLKDGIIPENFSVFHLIQEMRTQRPSLVQTQEQYELVYKAVLELFKRQMDVIRDKYSGTQIQAKYSGSKQNNSLEVCAYSPNLPKSSIEEAKMMNQESKQRIRVKNSEASSFDFRTSEISEKEGLVLQPAEQNSSFEFLELNCGCNKNADTTMKWETKACPVVADPLQKHQSLDLSSILFGTCPDSKPVNAAGRYFNSKGPIMRTQSTPFEFTQQTDTKELDIKENFSYLETQLNNSSLEQAQKVMHASSAELNNSLSYDSKHQMCEASNSKQYDANAFGVHSYMSLVEDPYFPPLSPSSASLKMSLDLPEKQDGAVLSCSLLPTSSTTLFSHYNSHDSLARSPPTNCSATLNQETAVVATSARIDDEIPPPLPERTPESFIVVEEAGEFPLSVPKSLSSAVRAKIGTSLEWSGPSESNRADDAERLRPSKSVKLQSSKSDICQDCQDRSSSPPPPLPERTRESFILADEDYMQPPPIDTYSTSCPNTVENSTSSKQTLKTLGKSFTRSKSLKILRTMKKSICNSSPPNKPADSVQSNNSSSLLNFGFANRFSKPKGPRNPPPTWNI</sequence>
<dbReference type="CDD" id="cd14602">
    <property type="entry name" value="PTPc-N22"/>
    <property type="match status" value="1"/>
</dbReference>
<dbReference type="InterPro" id="IPR000387">
    <property type="entry name" value="Tyr_Pase_dom"/>
</dbReference>
<dbReference type="FunFam" id="3.90.190.10:FF:000045">
    <property type="entry name" value="Tyrosine-protein phosphatase non-receptor type 12"/>
    <property type="match status" value="1"/>
</dbReference>
<feature type="domain" description="Tyrosine-protein phosphatase" evidence="10">
    <location>
        <begin position="24"/>
        <end position="289"/>
    </location>
</feature>
<dbReference type="EC" id="3.1.3.48" evidence="2"/>
<dbReference type="Pfam" id="PF00102">
    <property type="entry name" value="Y_phosphatase"/>
    <property type="match status" value="1"/>
</dbReference>
<dbReference type="PANTHER" id="PTHR45983:SF1">
    <property type="entry name" value="TYROSINE-PROTEIN PHOSPHATASE NON-RECEPTOR TYPE 22"/>
    <property type="match status" value="1"/>
</dbReference>
<keyword evidence="5" id="KW-0378">Hydrolase</keyword>
<feature type="region of interest" description="Disordered" evidence="9">
    <location>
        <begin position="656"/>
        <end position="705"/>
    </location>
</feature>
<dbReference type="GO" id="GO:0005737">
    <property type="term" value="C:cytoplasm"/>
    <property type="evidence" value="ECO:0007669"/>
    <property type="project" value="UniProtKB-SubCell"/>
</dbReference>
<evidence type="ECO:0000256" key="9">
    <source>
        <dbReference type="SAM" id="MobiDB-lite"/>
    </source>
</evidence>
<comment type="catalytic activity">
    <reaction evidence="8">
        <text>O-phospho-L-tyrosyl-[protein] + H2O = L-tyrosyl-[protein] + phosphate</text>
        <dbReference type="Rhea" id="RHEA:10684"/>
        <dbReference type="Rhea" id="RHEA-COMP:10136"/>
        <dbReference type="Rhea" id="RHEA-COMP:20101"/>
        <dbReference type="ChEBI" id="CHEBI:15377"/>
        <dbReference type="ChEBI" id="CHEBI:43474"/>
        <dbReference type="ChEBI" id="CHEBI:46858"/>
        <dbReference type="ChEBI" id="CHEBI:61978"/>
        <dbReference type="EC" id="3.1.3.48"/>
    </reaction>
</comment>
<evidence type="ECO:0000256" key="5">
    <source>
        <dbReference type="ARBA" id="ARBA00022801"/>
    </source>
</evidence>
<dbReference type="SMART" id="SM00404">
    <property type="entry name" value="PTPc_motif"/>
    <property type="match status" value="1"/>
</dbReference>
<gene>
    <name evidence="13" type="primary">PTPN22</name>
</gene>
<evidence type="ECO:0000256" key="4">
    <source>
        <dbReference type="ARBA" id="ARBA00022553"/>
    </source>
</evidence>
<feature type="compositionally biased region" description="Basic and acidic residues" evidence="9">
    <location>
        <begin position="664"/>
        <end position="673"/>
    </location>
</feature>
<evidence type="ECO:0000256" key="6">
    <source>
        <dbReference type="ARBA" id="ARBA00022912"/>
    </source>
</evidence>
<dbReference type="InterPro" id="IPR047253">
    <property type="entry name" value="PTN22_cat"/>
</dbReference>
<dbReference type="PROSITE" id="PS50056">
    <property type="entry name" value="TYR_PHOSPHATASE_2"/>
    <property type="match status" value="1"/>
</dbReference>
<evidence type="ECO:0000256" key="2">
    <source>
        <dbReference type="ARBA" id="ARBA00013064"/>
    </source>
</evidence>
<dbReference type="CTD" id="26191"/>
<dbReference type="Proteomes" id="UP000694851">
    <property type="component" value="Unplaced"/>
</dbReference>
<dbReference type="KEGG" id="hai:109391559"/>
<keyword evidence="6" id="KW-0904">Protein phosphatase</keyword>
<dbReference type="PANTHER" id="PTHR45983">
    <property type="entry name" value="TYROSINE PHOSPHATSE N18, PUTATIVE-RELATED"/>
    <property type="match status" value="1"/>
</dbReference>
<evidence type="ECO:0000259" key="10">
    <source>
        <dbReference type="PROSITE" id="PS50055"/>
    </source>
</evidence>
<dbReference type="OrthoDB" id="10253954at2759"/>
<dbReference type="SUPFAM" id="SSF52799">
    <property type="entry name" value="(Phosphotyrosine protein) phosphatases II"/>
    <property type="match status" value="1"/>
</dbReference>
<feature type="region of interest" description="Disordered" evidence="9">
    <location>
        <begin position="766"/>
        <end position="786"/>
    </location>
</feature>
<name>A0A8B7SRM3_HIPAR</name>
<dbReference type="SMART" id="SM00194">
    <property type="entry name" value="PTPc"/>
    <property type="match status" value="1"/>
</dbReference>
<dbReference type="PROSITE" id="PS50055">
    <property type="entry name" value="TYR_PHOSPHATASE_PTP"/>
    <property type="match status" value="1"/>
</dbReference>
<proteinExistence type="inferred from homology"/>
<evidence type="ECO:0000256" key="1">
    <source>
        <dbReference type="ARBA" id="ARBA00004496"/>
    </source>
</evidence>